<protein>
    <recommendedName>
        <fullName evidence="4">Lipoprotein</fullName>
    </recommendedName>
</protein>
<evidence type="ECO:0008006" key="4">
    <source>
        <dbReference type="Google" id="ProtNLM"/>
    </source>
</evidence>
<feature type="chain" id="PRO_5026035333" description="Lipoprotein" evidence="1">
    <location>
        <begin position="25"/>
        <end position="131"/>
    </location>
</feature>
<sequence length="131" mass="13770">MKKLAALGALALLSGCIHYRNAPAVDNGAAAPQGTPVGLGQPVQVGTLIVTPISVIEDSRCPENARCVWAGRLVVATRIDGPGWRETPELALGESYTTPAATVTLVSGLPEKRTDIVTAPAEYRFVYDGRN</sequence>
<dbReference type="Proteomes" id="UP000469159">
    <property type="component" value="Unassembled WGS sequence"/>
</dbReference>
<keyword evidence="3" id="KW-1185">Reference proteome</keyword>
<dbReference type="PROSITE" id="PS51257">
    <property type="entry name" value="PROKAR_LIPOPROTEIN"/>
    <property type="match status" value="1"/>
</dbReference>
<gene>
    <name evidence="2" type="ORF">GRI75_04205</name>
</gene>
<feature type="signal peptide" evidence="1">
    <location>
        <begin position="1"/>
        <end position="24"/>
    </location>
</feature>
<reference evidence="2 3" key="1">
    <citation type="submission" date="2019-12" db="EMBL/GenBank/DDBJ databases">
        <title>Genomic-based taxomic classification of the family Erythrobacteraceae.</title>
        <authorList>
            <person name="Xu L."/>
        </authorList>
    </citation>
    <scope>NUCLEOTIDE SEQUENCE [LARGE SCALE GENOMIC DNA]</scope>
    <source>
        <strain evidence="2 3">MCCC 1K02066</strain>
    </source>
</reference>
<evidence type="ECO:0000313" key="3">
    <source>
        <dbReference type="Proteomes" id="UP000469159"/>
    </source>
</evidence>
<evidence type="ECO:0000313" key="2">
    <source>
        <dbReference type="EMBL" id="MXP40848.1"/>
    </source>
</evidence>
<dbReference type="AlphaFoldDB" id="A0A6I4UQF2"/>
<comment type="caution">
    <text evidence="2">The sequence shown here is derived from an EMBL/GenBank/DDBJ whole genome shotgun (WGS) entry which is preliminary data.</text>
</comment>
<keyword evidence="1" id="KW-0732">Signal</keyword>
<organism evidence="2 3">
    <name type="scientific">Croceibacterium soli</name>
    <dbReference type="NCBI Taxonomy" id="1739690"/>
    <lineage>
        <taxon>Bacteria</taxon>
        <taxon>Pseudomonadati</taxon>
        <taxon>Pseudomonadota</taxon>
        <taxon>Alphaproteobacteria</taxon>
        <taxon>Sphingomonadales</taxon>
        <taxon>Erythrobacteraceae</taxon>
        <taxon>Croceibacterium</taxon>
    </lineage>
</organism>
<evidence type="ECO:0000256" key="1">
    <source>
        <dbReference type="SAM" id="SignalP"/>
    </source>
</evidence>
<dbReference type="RefSeq" id="WP_160745706.1">
    <property type="nucleotide sequence ID" value="NZ_WTYK01000002.1"/>
</dbReference>
<accession>A0A6I4UQF2</accession>
<dbReference type="EMBL" id="WTYK01000002">
    <property type="protein sequence ID" value="MXP40848.1"/>
    <property type="molecule type" value="Genomic_DNA"/>
</dbReference>
<proteinExistence type="predicted"/>
<dbReference type="OrthoDB" id="163809at2"/>
<name>A0A6I4UQF2_9SPHN</name>